<comment type="pathway">
    <text evidence="3 16">Protein modification; protein ubiquitination.</text>
</comment>
<keyword evidence="12 16" id="KW-0833">Ubl conjugation pathway</keyword>
<evidence type="ECO:0000256" key="17">
    <source>
        <dbReference type="SAM" id="MobiDB-lite"/>
    </source>
</evidence>
<comment type="subcellular location">
    <subcellularLocation>
        <location evidence="2">Cytoplasm</location>
        <location evidence="2">Cytosol</location>
    </subcellularLocation>
</comment>
<evidence type="ECO:0000256" key="15">
    <source>
        <dbReference type="PROSITE-ProRule" id="PRU00175"/>
    </source>
</evidence>
<keyword evidence="7" id="KW-0963">Cytoplasm</keyword>
<comment type="subunit">
    <text evidence="16">Component of the ribosome quality control complex (RQC).</text>
</comment>
<dbReference type="CDD" id="cd16491">
    <property type="entry name" value="RING-CH-C4HC3_LTN1"/>
    <property type="match status" value="1"/>
</dbReference>
<dbReference type="InterPro" id="IPR013083">
    <property type="entry name" value="Znf_RING/FYVE/PHD"/>
</dbReference>
<dbReference type="Pfam" id="PF22958">
    <property type="entry name" value="Ltn1_1st"/>
    <property type="match status" value="1"/>
</dbReference>
<evidence type="ECO:0000256" key="11">
    <source>
        <dbReference type="ARBA" id="ARBA00022771"/>
    </source>
</evidence>
<comment type="similarity">
    <text evidence="4 16">Belongs to the LTN1 family.</text>
</comment>
<evidence type="ECO:0000256" key="9">
    <source>
        <dbReference type="ARBA" id="ARBA00022723"/>
    </source>
</evidence>
<reference evidence="19 20" key="1">
    <citation type="journal article" date="2022" name="Front. Cell. Infect. Microbiol.">
        <title>The Genomes of Two Strains of Taenia crassiceps the Animal Model for the Study of Human Cysticercosis.</title>
        <authorList>
            <person name="Bobes R.J."/>
            <person name="Estrada K."/>
            <person name="Rios-Valencia D.G."/>
            <person name="Calderon-Gallegos A."/>
            <person name="de la Torre P."/>
            <person name="Carrero J.C."/>
            <person name="Sanchez-Flores A."/>
            <person name="Laclette J.P."/>
        </authorList>
    </citation>
    <scope>NUCLEOTIDE SEQUENCE [LARGE SCALE GENOMIC DNA]</scope>
    <source>
        <strain evidence="19">WFUcys</strain>
    </source>
</reference>
<evidence type="ECO:0000256" key="6">
    <source>
        <dbReference type="ARBA" id="ARBA00017157"/>
    </source>
</evidence>
<dbReference type="PANTHER" id="PTHR12389:SF0">
    <property type="entry name" value="E3 UBIQUITIN-PROTEIN LIGASE LISTERIN"/>
    <property type="match status" value="1"/>
</dbReference>
<evidence type="ECO:0000259" key="18">
    <source>
        <dbReference type="PROSITE" id="PS50089"/>
    </source>
</evidence>
<evidence type="ECO:0000256" key="13">
    <source>
        <dbReference type="ARBA" id="ARBA00022833"/>
    </source>
</evidence>
<dbReference type="InterPro" id="IPR001841">
    <property type="entry name" value="Znf_RING"/>
</dbReference>
<accession>A0ABR4Q9V1</accession>
<dbReference type="SUPFAM" id="SSF48371">
    <property type="entry name" value="ARM repeat"/>
    <property type="match status" value="1"/>
</dbReference>
<evidence type="ECO:0000256" key="14">
    <source>
        <dbReference type="ARBA" id="ARBA00032366"/>
    </source>
</evidence>
<dbReference type="PANTHER" id="PTHR12389">
    <property type="entry name" value="ZINC FINGER PROTEIN 294"/>
    <property type="match status" value="1"/>
</dbReference>
<evidence type="ECO:0000256" key="1">
    <source>
        <dbReference type="ARBA" id="ARBA00000900"/>
    </source>
</evidence>
<dbReference type="Gene3D" id="3.30.40.10">
    <property type="entry name" value="Zinc/RING finger domain, C3HC4 (zinc finger)"/>
    <property type="match status" value="1"/>
</dbReference>
<evidence type="ECO:0000256" key="12">
    <source>
        <dbReference type="ARBA" id="ARBA00022786"/>
    </source>
</evidence>
<evidence type="ECO:0000313" key="20">
    <source>
        <dbReference type="Proteomes" id="UP001651158"/>
    </source>
</evidence>
<protein>
    <recommendedName>
        <fullName evidence="6 16">E3 ubiquitin-protein ligase listerin</fullName>
        <ecNumber evidence="5 16">2.3.2.27</ecNumber>
    </recommendedName>
    <alternativeName>
        <fullName evidence="14 16">RING-type E3 ubiquitin transferase listerin</fullName>
    </alternativeName>
</protein>
<name>A0ABR4Q9V1_9CEST</name>
<evidence type="ECO:0000256" key="7">
    <source>
        <dbReference type="ARBA" id="ARBA00022490"/>
    </source>
</evidence>
<keyword evidence="13 16" id="KW-0862">Zinc</keyword>
<dbReference type="InterPro" id="IPR054478">
    <property type="entry name" value="LTN1_UBC"/>
</dbReference>
<evidence type="ECO:0000256" key="5">
    <source>
        <dbReference type="ARBA" id="ARBA00012483"/>
    </source>
</evidence>
<keyword evidence="8 16" id="KW-0808">Transferase</keyword>
<dbReference type="InterPro" id="IPR016024">
    <property type="entry name" value="ARM-type_fold"/>
</dbReference>
<keyword evidence="11 15" id="KW-0863">Zinc-finger</keyword>
<comment type="function">
    <text evidence="16">E3 ubiquitin-protein ligase. Component of the ribosome quality control complex (RQC), a ribosome-associated complex that mediates ubiquitination and extraction of incompletely synthesized nascent chains for proteasomal degradation.</text>
</comment>
<dbReference type="InterPro" id="IPR054476">
    <property type="entry name" value="Ltn1_N"/>
</dbReference>
<evidence type="ECO:0000256" key="10">
    <source>
        <dbReference type="ARBA" id="ARBA00022737"/>
    </source>
</evidence>
<keyword evidence="9 16" id="KW-0479">Metal-binding</keyword>
<evidence type="ECO:0000256" key="16">
    <source>
        <dbReference type="RuleBase" id="RU367090"/>
    </source>
</evidence>
<evidence type="ECO:0000256" key="4">
    <source>
        <dbReference type="ARBA" id="ARBA00007997"/>
    </source>
</evidence>
<dbReference type="InterPro" id="IPR039795">
    <property type="entry name" value="LTN1/Rkr1"/>
</dbReference>
<evidence type="ECO:0000313" key="19">
    <source>
        <dbReference type="EMBL" id="KAL5106350.1"/>
    </source>
</evidence>
<sequence length="1912" mass="212878">MTMINWAPKAKADLKMGKGKNTSSQKIRTKGNVKPSSSDRSTEFLQRNAFSGVGTAPGFGFLSTQSNAQSPMSAQTSAIGFSSLLPLDQDPTAAHLDSDFLASLRRIEKRNSATKQKALDALITLLYDKNEGGEYIKSENVVAASILPFWPRLYNSLTHDEDRRVRELSQVVMHALANRLGRKLGPYLKEVVVPWTFATVDSYENTARAAQVGLNSTFPGHRYGELYRTYAKYLLDECDRRFPHLTTDLPSHLKFKKHRNPDDPLPPEVHHHLNIATQFLAWVASLLPELSKLPADSVQLTRLQGVLQQLVPAVSPILDVVKFAPLSTAYFRLISTTCKFMTGWLSEQEELLDFIILKCVKEVDASPEKPAAASTCLEVFGEKVWSRVSWPDLVNNTIIPVIERAQTKAQRQAVYANLLPLVSHFPLEQIDGEVANLLKRLVETSRQGLVRSLNLPSDVDLRRMDALPSLLDQGSSVDCLAGLLELSRYLLDRAALASNQDLIKFLFERIFCDLLVFVFSCSDSMKRWLYREQFSACLLKQICATLAHLVHDPRPQLQMVFSSLQESITGLISSTSLHGLYPPTESLLNLFHLLVEASTDCNGNLESWCQKWLREILACIQPTSKEMENSAQRWLLTFSLLGQVDSDQSVNNPLDLLITSVIPAFDDGAFKWTASMSKGLAKCSLKPISLESWLSASKKTRENFVQGPIKHLLISSSRENFLPILQSLFDTLTASIDAAPSILLELGKIVFATSCSCDEVREHMLRAVCVKIAEQECVSYEVYEFLSSFVTLLISNCKLRLTGSSDLINHFVRLTLDKLWLSRQSIEVSTQVGGGIVAYLKTLGDSEACLFSQQIWLSVLTKLKTSGCPRDSAALFAFLRQLPINTDVCREVWLEHIVSAVSQLSDEVELACQNLPIFVRSEVFPMHLLPQAAPIIVALQIGLKLDLHTTFTVGLPEHKQLANLLLMLHFWLSTGTVEPYTLDDLSPNLIFMPTNIEEPPSTANLLSYLDAMCDQFADSAYSLEEFDTSNAALRSSLAKRLLDIHPLQWPMSIRQAASCSPPSSWLEEQIIESSSEVFLHLCDVCLPVGVLGRCLPRSIVIAHVLDLASVDRLEGNREGLARLTELIASLCSISYVGCSYAFSLASLTLDEVVRDSLVDAECCEEPELLRAVIASMKALQVLVLLRQPMEPVKNVPHLGLIAISQRLRQLKPRLTREQWDSLLCLTASWITQAVVRPVQPTVFPVRAFQLVAAIGALFVNSLCSSTTITGALIRRDKSEYSSVGQLMDMNLEEWDETDFDFAEDYDCEDDGNVSSVNVNVLEDAEEGDIVDADTEELRFEDPDAQRRLPPPASVQKDWHDFFAGNIYDSLISLTTDTCLYASSSVHDHVSKDTPRHLSALCAAVATCSVESLLTCLEQQPDIVVTYLLDSPSHQSCHPPKVENSLFSSECLLAPQMRNIIDLTVRLLTTSPYQAGQLLGHVLLTRLAASRSLEPFRRMSDVLIPHLPISWVSALTAPLAEDLESILSDADTAVSQWGRGVFTINQLLGEDVLRGHQGLLAYLLSWDAVVSLLSSASQQSRAGLQAALLKDDVWIGHMCRLILTLGLLLPKQSEIGSLLTVPCRLEPDPRLLLTPTARAAMSSKATSSSQKVVFAPIDPLVHLPGHRLTEDLPHLSVRLLRRLLFESPALMRSLYAGLQRGETMGEHITAGQARQLANHLERVIRRQFSANLIIAEVESIERRANEFKRRLGATPYLDADLPNAGSVDIKGRPLSREVITTYHFSADQYLEMIISLPENFPLSPVTVGTGNKAGPAMSNWRTWIIHLSVFLNNQNGSILDGIGLWLRNMKKKFDGVEDCAICYSVIHDRNFSFPRLQCRVCKKRFHNECMYRYFQTSRNPTCPLCRSLFYATS</sequence>
<evidence type="ECO:0000256" key="8">
    <source>
        <dbReference type="ARBA" id="ARBA00022679"/>
    </source>
</evidence>
<dbReference type="Proteomes" id="UP001651158">
    <property type="component" value="Unassembled WGS sequence"/>
</dbReference>
<organism evidence="19 20">
    <name type="scientific">Taenia crassiceps</name>
    <dbReference type="NCBI Taxonomy" id="6207"/>
    <lineage>
        <taxon>Eukaryota</taxon>
        <taxon>Metazoa</taxon>
        <taxon>Spiralia</taxon>
        <taxon>Lophotrochozoa</taxon>
        <taxon>Platyhelminthes</taxon>
        <taxon>Cestoda</taxon>
        <taxon>Eucestoda</taxon>
        <taxon>Cyclophyllidea</taxon>
        <taxon>Taeniidae</taxon>
        <taxon>Taenia</taxon>
    </lineage>
</organism>
<feature type="domain" description="RING-type" evidence="18">
    <location>
        <begin position="1858"/>
        <end position="1905"/>
    </location>
</feature>
<proteinExistence type="inferred from homology"/>
<gene>
    <name evidence="19" type="ORF">TcWFU_007841</name>
</gene>
<evidence type="ECO:0000256" key="2">
    <source>
        <dbReference type="ARBA" id="ARBA00004514"/>
    </source>
</evidence>
<dbReference type="InterPro" id="IPR039804">
    <property type="entry name" value="RING-CH-C4HC3_LTN1"/>
</dbReference>
<dbReference type="EC" id="2.3.2.27" evidence="5 16"/>
<feature type="region of interest" description="Disordered" evidence="17">
    <location>
        <begin position="1"/>
        <end position="41"/>
    </location>
</feature>
<comment type="caution">
    <text evidence="19">The sequence shown here is derived from an EMBL/GenBank/DDBJ whole genome shotgun (WGS) entry which is preliminary data.</text>
</comment>
<keyword evidence="20" id="KW-1185">Reference proteome</keyword>
<comment type="catalytic activity">
    <reaction evidence="1 16">
        <text>S-ubiquitinyl-[E2 ubiquitin-conjugating enzyme]-L-cysteine + [acceptor protein]-L-lysine = [E2 ubiquitin-conjugating enzyme]-L-cysteine + N(6)-ubiquitinyl-[acceptor protein]-L-lysine.</text>
        <dbReference type="EC" id="2.3.2.27"/>
    </reaction>
</comment>
<keyword evidence="10" id="KW-0677">Repeat</keyword>
<dbReference type="EMBL" id="JAKROA010000006">
    <property type="protein sequence ID" value="KAL5106350.1"/>
    <property type="molecule type" value="Genomic_DNA"/>
</dbReference>
<dbReference type="SUPFAM" id="SSF57850">
    <property type="entry name" value="RING/U-box"/>
    <property type="match status" value="1"/>
</dbReference>
<dbReference type="PROSITE" id="PS50089">
    <property type="entry name" value="ZF_RING_2"/>
    <property type="match status" value="1"/>
</dbReference>
<evidence type="ECO:0000256" key="3">
    <source>
        <dbReference type="ARBA" id="ARBA00004906"/>
    </source>
</evidence>
<dbReference type="Pfam" id="PF23009">
    <property type="entry name" value="UBC_like"/>
    <property type="match status" value="1"/>
</dbReference>